<gene>
    <name evidence="7" type="ORF">ELQ35_03205</name>
</gene>
<name>A0A3S0U7W8_9BACI</name>
<dbReference type="InterPro" id="IPR009061">
    <property type="entry name" value="DNA-bd_dom_put_sf"/>
</dbReference>
<dbReference type="PANTHER" id="PTHR30204">
    <property type="entry name" value="REDOX-CYCLING DRUG-SENSING TRANSCRIPTIONAL ACTIVATOR SOXR"/>
    <property type="match status" value="1"/>
</dbReference>
<dbReference type="AlphaFoldDB" id="A0A3S0U7W8"/>
<reference evidence="7 8" key="1">
    <citation type="submission" date="2018-12" db="EMBL/GenBank/DDBJ databases">
        <title>Bacillus chawlae sp. nov., Bacillus glennii sp. nov., and Bacillus saganii sp. nov. Isolated from the Vehicle Assembly Building at Kennedy Space Center where the Viking Spacecraft were Assembled.</title>
        <authorList>
            <person name="Seuylemezian A."/>
            <person name="Vaishampayan P."/>
        </authorList>
    </citation>
    <scope>NUCLEOTIDE SEQUENCE [LARGE SCALE GENOMIC DNA]</scope>
    <source>
        <strain evidence="7 8">L5</strain>
    </source>
</reference>
<keyword evidence="8" id="KW-1185">Reference proteome</keyword>
<evidence type="ECO:0000313" key="8">
    <source>
        <dbReference type="Proteomes" id="UP000267430"/>
    </source>
</evidence>
<keyword evidence="3" id="KW-0238">DNA-binding</keyword>
<dbReference type="PRINTS" id="PR00040">
    <property type="entry name" value="HTHMERR"/>
</dbReference>
<dbReference type="SUPFAM" id="SSF46955">
    <property type="entry name" value="Putative DNA-binding domain"/>
    <property type="match status" value="1"/>
</dbReference>
<evidence type="ECO:0000256" key="3">
    <source>
        <dbReference type="ARBA" id="ARBA00023125"/>
    </source>
</evidence>
<dbReference type="Gene3D" id="1.10.1660.10">
    <property type="match status" value="1"/>
</dbReference>
<dbReference type="Proteomes" id="UP000267430">
    <property type="component" value="Unassembled WGS sequence"/>
</dbReference>
<dbReference type="OrthoDB" id="9811174at2"/>
<dbReference type="GO" id="GO:0003677">
    <property type="term" value="F:DNA binding"/>
    <property type="evidence" value="ECO:0007669"/>
    <property type="project" value="UniProtKB-KW"/>
</dbReference>
<dbReference type="PANTHER" id="PTHR30204:SF69">
    <property type="entry name" value="MERR-FAMILY TRANSCRIPTIONAL REGULATOR"/>
    <property type="match status" value="1"/>
</dbReference>
<dbReference type="InterPro" id="IPR047057">
    <property type="entry name" value="MerR_fam"/>
</dbReference>
<evidence type="ECO:0000313" key="7">
    <source>
        <dbReference type="EMBL" id="RUQ31990.1"/>
    </source>
</evidence>
<proteinExistence type="predicted"/>
<comment type="caution">
    <text evidence="7">The sequence shown here is derived from an EMBL/GenBank/DDBJ whole genome shotgun (WGS) entry which is preliminary data.</text>
</comment>
<evidence type="ECO:0000256" key="2">
    <source>
        <dbReference type="ARBA" id="ARBA00023015"/>
    </source>
</evidence>
<accession>A0A3S0U7W8</accession>
<protein>
    <submittedName>
        <fullName evidence="7">MerR family transcriptional regulator</fullName>
    </submittedName>
</protein>
<dbReference type="SMART" id="SM00422">
    <property type="entry name" value="HTH_MERR"/>
    <property type="match status" value="1"/>
</dbReference>
<dbReference type="CDD" id="cd01109">
    <property type="entry name" value="HTH_YyaN"/>
    <property type="match status" value="1"/>
</dbReference>
<evidence type="ECO:0000259" key="6">
    <source>
        <dbReference type="PROSITE" id="PS50937"/>
    </source>
</evidence>
<dbReference type="EMBL" id="RYZZ01000004">
    <property type="protein sequence ID" value="RUQ31990.1"/>
    <property type="molecule type" value="Genomic_DNA"/>
</dbReference>
<evidence type="ECO:0000256" key="4">
    <source>
        <dbReference type="ARBA" id="ARBA00023163"/>
    </source>
</evidence>
<keyword evidence="5" id="KW-0175">Coiled coil</keyword>
<dbReference type="PROSITE" id="PS00552">
    <property type="entry name" value="HTH_MERR_1"/>
    <property type="match status" value="1"/>
</dbReference>
<dbReference type="Pfam" id="PF13411">
    <property type="entry name" value="MerR_1"/>
    <property type="match status" value="1"/>
</dbReference>
<keyword evidence="1" id="KW-0678">Repressor</keyword>
<evidence type="ECO:0000256" key="1">
    <source>
        <dbReference type="ARBA" id="ARBA00022491"/>
    </source>
</evidence>
<feature type="domain" description="HTH merR-type" evidence="6">
    <location>
        <begin position="1"/>
        <end position="71"/>
    </location>
</feature>
<dbReference type="InterPro" id="IPR000551">
    <property type="entry name" value="MerR-type_HTH_dom"/>
</dbReference>
<dbReference type="GO" id="GO:0003700">
    <property type="term" value="F:DNA-binding transcription factor activity"/>
    <property type="evidence" value="ECO:0007669"/>
    <property type="project" value="InterPro"/>
</dbReference>
<organism evidence="7 8">
    <name type="scientific">Peribacillus cavernae</name>
    <dbReference type="NCBI Taxonomy" id="1674310"/>
    <lineage>
        <taxon>Bacteria</taxon>
        <taxon>Bacillati</taxon>
        <taxon>Bacillota</taxon>
        <taxon>Bacilli</taxon>
        <taxon>Bacillales</taxon>
        <taxon>Bacillaceae</taxon>
        <taxon>Peribacillus</taxon>
    </lineage>
</organism>
<dbReference type="PROSITE" id="PS50937">
    <property type="entry name" value="HTH_MERR_2"/>
    <property type="match status" value="1"/>
</dbReference>
<sequence>MSYTIGQVAQETGLSVHTLRFYEKEGILPPVKRNESSRRIYDSADIEWLKFACCLRDTGMTIDEMKKFAQLTIQGQETTKERITLLEEQKERINSQINQLLNRMSMIDYKIKFYSNNLG</sequence>
<keyword evidence="4" id="KW-0804">Transcription</keyword>
<keyword evidence="2" id="KW-0805">Transcription regulation</keyword>
<feature type="coiled-coil region" evidence="5">
    <location>
        <begin position="76"/>
        <end position="103"/>
    </location>
</feature>
<dbReference type="RefSeq" id="WP_126863390.1">
    <property type="nucleotide sequence ID" value="NZ_JAUSTX010000016.1"/>
</dbReference>
<evidence type="ECO:0000256" key="5">
    <source>
        <dbReference type="SAM" id="Coils"/>
    </source>
</evidence>